<comment type="caution">
    <text evidence="1">The sequence shown here is derived from an EMBL/GenBank/DDBJ whole genome shotgun (WGS) entry which is preliminary data.</text>
</comment>
<dbReference type="AlphaFoldDB" id="A0AAP0MGX3"/>
<evidence type="ECO:0000313" key="1">
    <source>
        <dbReference type="EMBL" id="KAK9210262.1"/>
    </source>
</evidence>
<organism evidence="1 2">
    <name type="scientific">Citrus x changshan-huyou</name>
    <dbReference type="NCBI Taxonomy" id="2935761"/>
    <lineage>
        <taxon>Eukaryota</taxon>
        <taxon>Viridiplantae</taxon>
        <taxon>Streptophyta</taxon>
        <taxon>Embryophyta</taxon>
        <taxon>Tracheophyta</taxon>
        <taxon>Spermatophyta</taxon>
        <taxon>Magnoliopsida</taxon>
        <taxon>eudicotyledons</taxon>
        <taxon>Gunneridae</taxon>
        <taxon>Pentapetalae</taxon>
        <taxon>rosids</taxon>
        <taxon>malvids</taxon>
        <taxon>Sapindales</taxon>
        <taxon>Rutaceae</taxon>
        <taxon>Aurantioideae</taxon>
        <taxon>Citrus</taxon>
    </lineage>
</organism>
<gene>
    <name evidence="1" type="ORF">WN944_002632</name>
</gene>
<proteinExistence type="predicted"/>
<evidence type="ECO:0000313" key="2">
    <source>
        <dbReference type="Proteomes" id="UP001428341"/>
    </source>
</evidence>
<dbReference type="Proteomes" id="UP001428341">
    <property type="component" value="Unassembled WGS sequence"/>
</dbReference>
<keyword evidence="2" id="KW-1185">Reference proteome</keyword>
<name>A0AAP0MGX3_9ROSI</name>
<reference evidence="1 2" key="1">
    <citation type="submission" date="2024-05" db="EMBL/GenBank/DDBJ databases">
        <title>Haplotype-resolved chromosome-level genome assembly of Huyou (Citrus changshanensis).</title>
        <authorList>
            <person name="Miao C."/>
            <person name="Chen W."/>
            <person name="Wu Y."/>
            <person name="Wang L."/>
            <person name="Zhao S."/>
            <person name="Grierson D."/>
            <person name="Xu C."/>
            <person name="Chen K."/>
        </authorList>
    </citation>
    <scope>NUCLEOTIDE SEQUENCE [LARGE SCALE GENOMIC DNA]</scope>
    <source>
        <strain evidence="1">01-14</strain>
        <tissue evidence="1">Leaf</tissue>
    </source>
</reference>
<accession>A0AAP0MGX3</accession>
<sequence>MGHNVFQHLYTSSLKGGNLGWILWPGSGPHGLYGGTDFGGLFFFGGDSDGDGGSVCSGGGLSEVGGLRGGAAGAGVVG</sequence>
<protein>
    <submittedName>
        <fullName evidence="1">Uncharacterized protein</fullName>
    </submittedName>
</protein>
<dbReference type="EMBL" id="JBCGBO010000004">
    <property type="protein sequence ID" value="KAK9210262.1"/>
    <property type="molecule type" value="Genomic_DNA"/>
</dbReference>